<keyword evidence="4" id="KW-1185">Reference proteome</keyword>
<protein>
    <submittedName>
        <fullName evidence="3">DNA-binding XRE family transcriptional regulator</fullName>
    </submittedName>
</protein>
<accession>A0A562UBZ1</accession>
<gene>
    <name evidence="3" type="ORF">JN11_00854</name>
</gene>
<evidence type="ECO:0000259" key="2">
    <source>
        <dbReference type="PROSITE" id="PS50943"/>
    </source>
</evidence>
<dbReference type="Gene3D" id="1.10.260.40">
    <property type="entry name" value="lambda repressor-like DNA-binding domains"/>
    <property type="match status" value="1"/>
</dbReference>
<reference evidence="3 4" key="1">
    <citation type="submission" date="2019-07" db="EMBL/GenBank/DDBJ databases">
        <title>Genomic Encyclopedia of Archaeal and Bacterial Type Strains, Phase II (KMG-II): from individual species to whole genera.</title>
        <authorList>
            <person name="Goeker M."/>
        </authorList>
    </citation>
    <scope>NUCLEOTIDE SEQUENCE [LARGE SCALE GENOMIC DNA]</scope>
    <source>
        <strain evidence="3 4">ATCC BAA-1854</strain>
    </source>
</reference>
<organism evidence="3 4">
    <name type="scientific">Mucilaginibacter frigoritolerans</name>
    <dbReference type="NCBI Taxonomy" id="652788"/>
    <lineage>
        <taxon>Bacteria</taxon>
        <taxon>Pseudomonadati</taxon>
        <taxon>Bacteroidota</taxon>
        <taxon>Sphingobacteriia</taxon>
        <taxon>Sphingobacteriales</taxon>
        <taxon>Sphingobacteriaceae</taxon>
        <taxon>Mucilaginibacter</taxon>
    </lineage>
</organism>
<feature type="coiled-coil region" evidence="1">
    <location>
        <begin position="106"/>
        <end position="137"/>
    </location>
</feature>
<dbReference type="Proteomes" id="UP000317010">
    <property type="component" value="Unassembled WGS sequence"/>
</dbReference>
<name>A0A562UBZ1_9SPHI</name>
<keyword evidence="3" id="KW-0238">DNA-binding</keyword>
<evidence type="ECO:0000313" key="4">
    <source>
        <dbReference type="Proteomes" id="UP000317010"/>
    </source>
</evidence>
<dbReference type="GO" id="GO:0003677">
    <property type="term" value="F:DNA binding"/>
    <property type="evidence" value="ECO:0007669"/>
    <property type="project" value="UniProtKB-KW"/>
</dbReference>
<dbReference type="EMBL" id="VLLI01000002">
    <property type="protein sequence ID" value="TWJ03316.1"/>
    <property type="molecule type" value="Genomic_DNA"/>
</dbReference>
<dbReference type="RefSeq" id="WP_144909929.1">
    <property type="nucleotide sequence ID" value="NZ_VLLI01000002.1"/>
</dbReference>
<keyword evidence="1" id="KW-0175">Coiled coil</keyword>
<sequence length="137" mass="15646">METTAKPSTNHIGRKISRIRELRGIKQETLASELGVSQQSISRMEQSDVLEDDILEKIALVLGVTSEAIQNFSEEAVVNYFNTFNDNSFSNSNGTFHASNCTFNPLDKLMEVIEENRKLYERLLQAEKERNEFLKSK</sequence>
<dbReference type="CDD" id="cd00093">
    <property type="entry name" value="HTH_XRE"/>
    <property type="match status" value="1"/>
</dbReference>
<comment type="caution">
    <text evidence="3">The sequence shown here is derived from an EMBL/GenBank/DDBJ whole genome shotgun (WGS) entry which is preliminary data.</text>
</comment>
<feature type="domain" description="HTH cro/C1-type" evidence="2">
    <location>
        <begin position="16"/>
        <end position="69"/>
    </location>
</feature>
<dbReference type="InterPro" id="IPR010982">
    <property type="entry name" value="Lambda_DNA-bd_dom_sf"/>
</dbReference>
<dbReference type="OrthoDB" id="674774at2"/>
<dbReference type="SUPFAM" id="SSF47413">
    <property type="entry name" value="lambda repressor-like DNA-binding domains"/>
    <property type="match status" value="1"/>
</dbReference>
<evidence type="ECO:0000313" key="3">
    <source>
        <dbReference type="EMBL" id="TWJ03316.1"/>
    </source>
</evidence>
<dbReference type="AlphaFoldDB" id="A0A562UBZ1"/>
<evidence type="ECO:0000256" key="1">
    <source>
        <dbReference type="SAM" id="Coils"/>
    </source>
</evidence>
<dbReference type="Pfam" id="PF01381">
    <property type="entry name" value="HTH_3"/>
    <property type="match status" value="1"/>
</dbReference>
<dbReference type="InterPro" id="IPR001387">
    <property type="entry name" value="Cro/C1-type_HTH"/>
</dbReference>
<proteinExistence type="predicted"/>
<dbReference type="SMART" id="SM00530">
    <property type="entry name" value="HTH_XRE"/>
    <property type="match status" value="1"/>
</dbReference>
<dbReference type="PROSITE" id="PS50943">
    <property type="entry name" value="HTH_CROC1"/>
    <property type="match status" value="1"/>
</dbReference>